<reference evidence="2" key="1">
    <citation type="submission" date="2011-08" db="EMBL/GenBank/DDBJ databases">
        <authorList>
            <person name="Rombauts S."/>
        </authorList>
    </citation>
    <scope>NUCLEOTIDE SEQUENCE</scope>
    <source>
        <strain evidence="2">London</strain>
    </source>
</reference>
<dbReference type="HOGENOM" id="CLU_1031813_0_0_1"/>
<dbReference type="KEGG" id="tut:107360275"/>
<sequence length="270" mass="31939">MRDTFRSDIIGKDQLVHLVDRIWLKEQTGYVLRMRPESKSYQRTIEHYHGFDSNLTDVEINKARHPIKRIVKIIIHFYVKIIAISMQTVIENLYSLSERKFAEKKRFDDQEPFEYLDVDGFEDYHVLMMNWKIETPFILKTICEVMLNKPSSKPIKDILINLYKRQPETEPATSLELSELWMKFVEHVLESYDEIVLENEPKAHQKRKTSRQSPSVFDESFSNLVWTNILSSLEEIETFTLKFAIRCGLVLLNLTKKNCRRSVPLPALMP</sequence>
<reference evidence="1" key="2">
    <citation type="submission" date="2015-06" db="UniProtKB">
        <authorList>
            <consortium name="EnsemblMetazoa"/>
        </authorList>
    </citation>
    <scope>IDENTIFICATION</scope>
</reference>
<dbReference type="EMBL" id="CAEY01001591">
    <property type="status" value="NOT_ANNOTATED_CDS"/>
    <property type="molecule type" value="Genomic_DNA"/>
</dbReference>
<dbReference type="EnsemblMetazoa" id="tetur05g08190.1">
    <property type="protein sequence ID" value="tetur05g08190.1"/>
    <property type="gene ID" value="tetur05g08190"/>
</dbReference>
<proteinExistence type="predicted"/>
<accession>T1K608</accession>
<protein>
    <submittedName>
        <fullName evidence="1">Uncharacterized protein</fullName>
    </submittedName>
</protein>
<organism evidence="1 2">
    <name type="scientific">Tetranychus urticae</name>
    <name type="common">Two-spotted spider mite</name>
    <dbReference type="NCBI Taxonomy" id="32264"/>
    <lineage>
        <taxon>Eukaryota</taxon>
        <taxon>Metazoa</taxon>
        <taxon>Ecdysozoa</taxon>
        <taxon>Arthropoda</taxon>
        <taxon>Chelicerata</taxon>
        <taxon>Arachnida</taxon>
        <taxon>Acari</taxon>
        <taxon>Acariformes</taxon>
        <taxon>Trombidiformes</taxon>
        <taxon>Prostigmata</taxon>
        <taxon>Eleutherengona</taxon>
        <taxon>Raphignathae</taxon>
        <taxon>Tetranychoidea</taxon>
        <taxon>Tetranychidae</taxon>
        <taxon>Tetranychus</taxon>
    </lineage>
</organism>
<keyword evidence="2" id="KW-1185">Reference proteome</keyword>
<gene>
    <name evidence="1" type="primary">107360275</name>
</gene>
<dbReference type="Proteomes" id="UP000015104">
    <property type="component" value="Unassembled WGS sequence"/>
</dbReference>
<evidence type="ECO:0000313" key="2">
    <source>
        <dbReference type="Proteomes" id="UP000015104"/>
    </source>
</evidence>
<dbReference type="AlphaFoldDB" id="T1K608"/>
<name>T1K608_TETUR</name>
<evidence type="ECO:0000313" key="1">
    <source>
        <dbReference type="EnsemblMetazoa" id="tetur05g08190.1"/>
    </source>
</evidence>